<dbReference type="AlphaFoldDB" id="A0A3P6V3J0"/>
<dbReference type="EMBL" id="UYRX01000860">
    <property type="protein sequence ID" value="VDK86728.1"/>
    <property type="molecule type" value="Genomic_DNA"/>
</dbReference>
<reference evidence="5 6" key="1">
    <citation type="submission" date="2018-08" db="EMBL/GenBank/DDBJ databases">
        <authorList>
            <person name="Laetsch R D."/>
            <person name="Stevens L."/>
            <person name="Kumar S."/>
            <person name="Blaxter L. M."/>
        </authorList>
    </citation>
    <scope>NUCLEOTIDE SEQUENCE [LARGE SCALE GENOMIC DNA]</scope>
</reference>
<evidence type="ECO:0000313" key="6">
    <source>
        <dbReference type="Proteomes" id="UP000277928"/>
    </source>
</evidence>
<feature type="region of interest" description="Disordered" evidence="3">
    <location>
        <begin position="485"/>
        <end position="523"/>
    </location>
</feature>
<evidence type="ECO:0000313" key="5">
    <source>
        <dbReference type="EMBL" id="VDK86728.1"/>
    </source>
</evidence>
<dbReference type="PANTHER" id="PTHR45632">
    <property type="entry name" value="LD33804P"/>
    <property type="match status" value="1"/>
</dbReference>
<evidence type="ECO:0000256" key="3">
    <source>
        <dbReference type="SAM" id="MobiDB-lite"/>
    </source>
</evidence>
<dbReference type="Proteomes" id="UP000277928">
    <property type="component" value="Unassembled WGS sequence"/>
</dbReference>
<organism evidence="5 6">
    <name type="scientific">Litomosoides sigmodontis</name>
    <name type="common">Filarial nematode worm</name>
    <dbReference type="NCBI Taxonomy" id="42156"/>
    <lineage>
        <taxon>Eukaryota</taxon>
        <taxon>Metazoa</taxon>
        <taxon>Ecdysozoa</taxon>
        <taxon>Nematoda</taxon>
        <taxon>Chromadorea</taxon>
        <taxon>Rhabditida</taxon>
        <taxon>Spirurina</taxon>
        <taxon>Spiruromorpha</taxon>
        <taxon>Filarioidea</taxon>
        <taxon>Onchocercidae</taxon>
        <taxon>Litomosoides</taxon>
    </lineage>
</organism>
<dbReference type="OrthoDB" id="5843599at2759"/>
<feature type="compositionally biased region" description="Polar residues" evidence="3">
    <location>
        <begin position="442"/>
        <end position="469"/>
    </location>
</feature>
<feature type="region of interest" description="Disordered" evidence="3">
    <location>
        <begin position="440"/>
        <end position="469"/>
    </location>
</feature>
<dbReference type="STRING" id="42156.A0A3P6V3J0"/>
<gene>
    <name evidence="5" type="ORF">NLS_LOCUS7773</name>
</gene>
<accession>A0A3P6V3J0</accession>
<proteinExistence type="predicted"/>
<keyword evidence="1" id="KW-0880">Kelch repeat</keyword>
<evidence type="ECO:0000256" key="1">
    <source>
        <dbReference type="ARBA" id="ARBA00022441"/>
    </source>
</evidence>
<feature type="domain" description="BACK" evidence="4">
    <location>
        <begin position="195"/>
        <end position="272"/>
    </location>
</feature>
<dbReference type="OMA" id="AYLNWSA"/>
<evidence type="ECO:0000259" key="4">
    <source>
        <dbReference type="Pfam" id="PF07707"/>
    </source>
</evidence>
<feature type="region of interest" description="Disordered" evidence="3">
    <location>
        <begin position="556"/>
        <end position="613"/>
    </location>
</feature>
<keyword evidence="2" id="KW-0677">Repeat</keyword>
<keyword evidence="6" id="KW-1185">Reference proteome</keyword>
<dbReference type="InterPro" id="IPR011705">
    <property type="entry name" value="BACK"/>
</dbReference>
<dbReference type="PANTHER" id="PTHR45632:SF3">
    <property type="entry name" value="KELCH-LIKE PROTEIN 32"/>
    <property type="match status" value="1"/>
</dbReference>
<dbReference type="InterPro" id="IPR011333">
    <property type="entry name" value="SKP1/BTB/POZ_sf"/>
</dbReference>
<feature type="compositionally biased region" description="Basic and acidic residues" evidence="3">
    <location>
        <begin position="592"/>
        <end position="613"/>
    </location>
</feature>
<dbReference type="Gene3D" id="3.30.710.10">
    <property type="entry name" value="Potassium Channel Kv1.1, Chain A"/>
    <property type="match status" value="1"/>
</dbReference>
<name>A0A3P6V3J0_LITSI</name>
<dbReference type="Pfam" id="PF07707">
    <property type="entry name" value="BACK"/>
    <property type="match status" value="1"/>
</dbReference>
<protein>
    <recommendedName>
        <fullName evidence="4">BACK domain-containing protein</fullName>
    </recommendedName>
</protein>
<sequence length="613" mass="66895">MIKMWSGGGGALEQAESRQQLMLDVVWVVPGEIRKHYLQDELQYDRFEAGAYLNWSASVGLKNQARILLENGYSCCAPASLLVVFSEVLRKLISGQIPRELIASGKEITIRLNGIPSITNAGLYNVIAFMQNGQIKFLETELENILTAANDLRVFSLVSLICEEMTLRIQENTSCAIPLLYAVVACLPIHSQYRNMVVDSVAAKFHDVVTNPEFIKVSFEMLYALISSPVIQGPQWVMEIYKAVLFWLRNNTEFIYFAPALLDNINFKIASNTIENRREIIRKSTEIPELGPLVQIFLMDAIYSQFLDDLTAPSINNQSLSSSIYTVSGAETVNAPTPMGGMLSLEPSPLGSYIIPPFDSRSPVVTTKSVSDETSASVDKNWCSTQQPPIGSGFSHNPVGYQSNTANTVTCATDEKTLTKTGDSGRRLWSEVLVQGPKCGSKSKNITDQVSSLQTGTEPSSVLPPKSSQDSFRTVVTACGDLEHGNVVPSETEHNGLVGTDPVRGGPARNGRVDSGSAHRDQLCSESTAPIGPACTYSAVVAGTGIHKEGTATALATSPTSYSGEPRTSSSQESASSSKRRRKFEQIPLRTEPPKSRKELRKERQARERAGNK</sequence>
<feature type="compositionally biased region" description="Low complexity" evidence="3">
    <location>
        <begin position="567"/>
        <end position="577"/>
    </location>
</feature>
<evidence type="ECO:0000256" key="2">
    <source>
        <dbReference type="ARBA" id="ARBA00022737"/>
    </source>
</evidence>